<evidence type="ECO:0000256" key="10">
    <source>
        <dbReference type="ARBA" id="ARBA00023242"/>
    </source>
</evidence>
<comment type="subcellular location">
    <subcellularLocation>
        <location evidence="1">Nucleus</location>
    </subcellularLocation>
</comment>
<evidence type="ECO:0000313" key="14">
    <source>
        <dbReference type="Proteomes" id="UP001151699"/>
    </source>
</evidence>
<evidence type="ECO:0000256" key="1">
    <source>
        <dbReference type="ARBA" id="ARBA00004123"/>
    </source>
</evidence>
<evidence type="ECO:0000256" key="2">
    <source>
        <dbReference type="ARBA" id="ARBA00006991"/>
    </source>
</evidence>
<dbReference type="PROSITE" id="PS50157">
    <property type="entry name" value="ZINC_FINGER_C2H2_2"/>
    <property type="match status" value="6"/>
</dbReference>
<sequence length="248" mass="29101">YYYAHQLEHKRVGLNINESEEVLLANFDACVDERIATNEHEFGQRSFSCLICNFTHDMHGDVRSHVRKLHIYKMFPRPLVPKKEFTCDLCGTRFTSKNGVRKHMEIHTNTRPYPCSICGKTFRLNSGRTIHERQHTGEKPFQCAECGKAFISQGLLTAHSKRHENTTYPCHICGKTFNLPSGYRNHVKTHRQDKPFKCTVCTKTFNTRLYLMRHLVIHSDKKYKCHFCDSEFNTGAGRRQHHRHKHKK</sequence>
<feature type="domain" description="C2H2-type" evidence="12">
    <location>
        <begin position="85"/>
        <end position="112"/>
    </location>
</feature>
<protein>
    <submittedName>
        <fullName evidence="13">Zinc finger protein</fullName>
    </submittedName>
</protein>
<dbReference type="SUPFAM" id="SSF57667">
    <property type="entry name" value="beta-beta-alpha zinc fingers"/>
    <property type="match status" value="3"/>
</dbReference>
<dbReference type="PANTHER" id="PTHR24379:SF127">
    <property type="entry name" value="BLOODY FINGERS-RELATED"/>
    <property type="match status" value="1"/>
</dbReference>
<keyword evidence="3" id="KW-0479">Metal-binding</keyword>
<dbReference type="PROSITE" id="PS00028">
    <property type="entry name" value="ZINC_FINGER_C2H2_1"/>
    <property type="match status" value="6"/>
</dbReference>
<evidence type="ECO:0000256" key="11">
    <source>
        <dbReference type="PROSITE-ProRule" id="PRU00042"/>
    </source>
</evidence>
<dbReference type="FunFam" id="3.30.160.60:FF:000110">
    <property type="entry name" value="Zinc finger protein-like"/>
    <property type="match status" value="1"/>
</dbReference>
<evidence type="ECO:0000256" key="6">
    <source>
        <dbReference type="ARBA" id="ARBA00022833"/>
    </source>
</evidence>
<keyword evidence="14" id="KW-1185">Reference proteome</keyword>
<keyword evidence="8" id="KW-0238">DNA-binding</keyword>
<dbReference type="EMBL" id="WJQU01005352">
    <property type="protein sequence ID" value="KAJ6609325.1"/>
    <property type="molecule type" value="Genomic_DNA"/>
</dbReference>
<keyword evidence="4" id="KW-0677">Repeat</keyword>
<evidence type="ECO:0000256" key="5">
    <source>
        <dbReference type="ARBA" id="ARBA00022771"/>
    </source>
</evidence>
<dbReference type="PANTHER" id="PTHR24379">
    <property type="entry name" value="KRAB AND ZINC FINGER DOMAIN-CONTAINING"/>
    <property type="match status" value="1"/>
</dbReference>
<dbReference type="Proteomes" id="UP001151699">
    <property type="component" value="Unassembled WGS sequence"/>
</dbReference>
<evidence type="ECO:0000256" key="9">
    <source>
        <dbReference type="ARBA" id="ARBA00023163"/>
    </source>
</evidence>
<feature type="domain" description="C2H2-type" evidence="12">
    <location>
        <begin position="141"/>
        <end position="168"/>
    </location>
</feature>
<feature type="domain" description="C2H2-type" evidence="12">
    <location>
        <begin position="223"/>
        <end position="248"/>
    </location>
</feature>
<evidence type="ECO:0000313" key="13">
    <source>
        <dbReference type="EMBL" id="KAJ6609325.1"/>
    </source>
</evidence>
<feature type="non-terminal residue" evidence="13">
    <location>
        <position position="1"/>
    </location>
</feature>
<dbReference type="InterPro" id="IPR036236">
    <property type="entry name" value="Znf_C2H2_sf"/>
</dbReference>
<feature type="domain" description="C2H2-type" evidence="12">
    <location>
        <begin position="168"/>
        <end position="195"/>
    </location>
</feature>
<proteinExistence type="inferred from homology"/>
<comment type="caution">
    <text evidence="13">The sequence shown here is derived from an EMBL/GenBank/DDBJ whole genome shotgun (WGS) entry which is preliminary data.</text>
</comment>
<evidence type="ECO:0000256" key="3">
    <source>
        <dbReference type="ARBA" id="ARBA00022723"/>
    </source>
</evidence>
<name>A0A9Q0MHX5_9DIPT</name>
<evidence type="ECO:0000259" key="12">
    <source>
        <dbReference type="PROSITE" id="PS50157"/>
    </source>
</evidence>
<organism evidence="13 14">
    <name type="scientific">Pseudolycoriella hygida</name>
    <dbReference type="NCBI Taxonomy" id="35572"/>
    <lineage>
        <taxon>Eukaryota</taxon>
        <taxon>Metazoa</taxon>
        <taxon>Ecdysozoa</taxon>
        <taxon>Arthropoda</taxon>
        <taxon>Hexapoda</taxon>
        <taxon>Insecta</taxon>
        <taxon>Pterygota</taxon>
        <taxon>Neoptera</taxon>
        <taxon>Endopterygota</taxon>
        <taxon>Diptera</taxon>
        <taxon>Nematocera</taxon>
        <taxon>Sciaroidea</taxon>
        <taxon>Sciaridae</taxon>
        <taxon>Pseudolycoriella</taxon>
    </lineage>
</organism>
<dbReference type="AlphaFoldDB" id="A0A9Q0MHX5"/>
<reference evidence="13" key="1">
    <citation type="submission" date="2022-07" db="EMBL/GenBank/DDBJ databases">
        <authorList>
            <person name="Trinca V."/>
            <person name="Uliana J.V.C."/>
            <person name="Torres T.T."/>
            <person name="Ward R.J."/>
            <person name="Monesi N."/>
        </authorList>
    </citation>
    <scope>NUCLEOTIDE SEQUENCE</scope>
    <source>
        <strain evidence="13">HSMRA1968</strain>
        <tissue evidence="13">Whole embryos</tissue>
    </source>
</reference>
<keyword evidence="9" id="KW-0804">Transcription</keyword>
<evidence type="ECO:0000256" key="8">
    <source>
        <dbReference type="ARBA" id="ARBA00023125"/>
    </source>
</evidence>
<dbReference type="SMART" id="SM00355">
    <property type="entry name" value="ZnF_C2H2"/>
    <property type="match status" value="7"/>
</dbReference>
<dbReference type="FunFam" id="3.30.160.60:FF:000508">
    <property type="entry name" value="Myeloid zinc finger 1"/>
    <property type="match status" value="1"/>
</dbReference>
<gene>
    <name evidence="13" type="primary">ZNF564_0</name>
    <name evidence="13" type="ORF">Bhyg_17982</name>
</gene>
<keyword evidence="5 11" id="KW-0863">Zinc-finger</keyword>
<dbReference type="GO" id="GO:0042802">
    <property type="term" value="F:identical protein binding"/>
    <property type="evidence" value="ECO:0007669"/>
    <property type="project" value="UniProtKB-ARBA"/>
</dbReference>
<dbReference type="GO" id="GO:0005634">
    <property type="term" value="C:nucleus"/>
    <property type="evidence" value="ECO:0007669"/>
    <property type="project" value="UniProtKB-SubCell"/>
</dbReference>
<dbReference type="OrthoDB" id="427030at2759"/>
<dbReference type="InterPro" id="IPR013087">
    <property type="entry name" value="Znf_C2H2_type"/>
</dbReference>
<comment type="similarity">
    <text evidence="2">Belongs to the krueppel C2H2-type zinc-finger protein family.</text>
</comment>
<feature type="domain" description="C2H2-type" evidence="12">
    <location>
        <begin position="113"/>
        <end position="140"/>
    </location>
</feature>
<feature type="domain" description="C2H2-type" evidence="12">
    <location>
        <begin position="196"/>
        <end position="223"/>
    </location>
</feature>
<keyword evidence="6" id="KW-0862">Zinc</keyword>
<evidence type="ECO:0000256" key="7">
    <source>
        <dbReference type="ARBA" id="ARBA00023015"/>
    </source>
</evidence>
<dbReference type="FunFam" id="3.30.160.60:FF:000340">
    <property type="entry name" value="zinc finger protein 473 isoform X1"/>
    <property type="match status" value="1"/>
</dbReference>
<dbReference type="GO" id="GO:0000977">
    <property type="term" value="F:RNA polymerase II transcription regulatory region sequence-specific DNA binding"/>
    <property type="evidence" value="ECO:0007669"/>
    <property type="project" value="TreeGrafter"/>
</dbReference>
<dbReference type="FunFam" id="3.30.160.60:FF:000145">
    <property type="entry name" value="Zinc finger protein 574"/>
    <property type="match status" value="1"/>
</dbReference>
<accession>A0A9Q0MHX5</accession>
<keyword evidence="7" id="KW-0805">Transcription regulation</keyword>
<dbReference type="Pfam" id="PF00096">
    <property type="entry name" value="zf-C2H2"/>
    <property type="match status" value="4"/>
</dbReference>
<dbReference type="GO" id="GO:0000981">
    <property type="term" value="F:DNA-binding transcription factor activity, RNA polymerase II-specific"/>
    <property type="evidence" value="ECO:0007669"/>
    <property type="project" value="TreeGrafter"/>
</dbReference>
<dbReference type="Gene3D" id="3.30.160.60">
    <property type="entry name" value="Classic Zinc Finger"/>
    <property type="match status" value="5"/>
</dbReference>
<evidence type="ECO:0000256" key="4">
    <source>
        <dbReference type="ARBA" id="ARBA00022737"/>
    </source>
</evidence>
<dbReference type="Pfam" id="PF13894">
    <property type="entry name" value="zf-C2H2_4"/>
    <property type="match status" value="1"/>
</dbReference>
<dbReference type="GO" id="GO:0008270">
    <property type="term" value="F:zinc ion binding"/>
    <property type="evidence" value="ECO:0007669"/>
    <property type="project" value="UniProtKB-KW"/>
</dbReference>
<keyword evidence="10" id="KW-0539">Nucleus</keyword>